<dbReference type="OrthoDB" id="9788327at2"/>
<gene>
    <name evidence="4" type="ORF">FAJ39_00790</name>
    <name evidence="3" type="ORF">FAJ39_03800</name>
</gene>
<dbReference type="PANTHER" id="PTHR46333:SF2">
    <property type="entry name" value="CYTOKINESIS PROTEIN 3"/>
    <property type="match status" value="1"/>
</dbReference>
<proteinExistence type="predicted"/>
<dbReference type="GO" id="GO:0005737">
    <property type="term" value="C:cytoplasm"/>
    <property type="evidence" value="ECO:0007669"/>
    <property type="project" value="TreeGrafter"/>
</dbReference>
<sequence length="423" mass="47926">MKSLRRIVSVLVLLAVGVGLYLGVTGSEAFQNMEMATKLQESLAKEKAEKQAKQAELEKQFPALREELADKFYFSSLNNEKEEEAYMTLYLNSRAAVTTKDYYEMPRMSDLSTYRVHHSLSNDFPEFYWFGAGAYAMENNTPNLTDQQIEDYFTMLEMGKNIVSQLPQTNDFDKVKAIYDYVILHTEYNHAALADDALSFQNQAIDSVLLNGLSVCGGYSRTFQFLCQLAGIESIYVTGFLELGPEFEFANTYHAWNLVKIDGKYYGVDTTWGDPAYMSNGQDENLPAINYDYLCIPATILERSHRPVSRLLEAYQMEISSKNDPDLTYPTYDDNSLNQHSLDGTYMEGQDMGKVVERLRQSLAAGQGSISLQFADKSLFDQVLQDVARSDSQISALYFDEFGSSSIGYSHDPYVYSIQLTKQ</sequence>
<dbReference type="InterPro" id="IPR052557">
    <property type="entry name" value="CAP/Cytokinesis_protein"/>
</dbReference>
<evidence type="ECO:0000313" key="5">
    <source>
        <dbReference type="Proteomes" id="UP000305165"/>
    </source>
</evidence>
<dbReference type="InterPro" id="IPR038765">
    <property type="entry name" value="Papain-like_cys_pep_sf"/>
</dbReference>
<evidence type="ECO:0000259" key="2">
    <source>
        <dbReference type="SMART" id="SM00460"/>
    </source>
</evidence>
<name>A0A4T2GN95_STRSU</name>
<evidence type="ECO:0000313" key="3">
    <source>
        <dbReference type="EMBL" id="TII00200.1"/>
    </source>
</evidence>
<dbReference type="SMART" id="SM00460">
    <property type="entry name" value="TGc"/>
    <property type="match status" value="1"/>
</dbReference>
<accession>A0A4T2GN95</accession>
<dbReference type="EMBL" id="SSXO01000002">
    <property type="protein sequence ID" value="TII00200.1"/>
    <property type="molecule type" value="Genomic_DNA"/>
</dbReference>
<dbReference type="EMBL" id="SSXO01000001">
    <property type="protein sequence ID" value="TII00904.1"/>
    <property type="molecule type" value="Genomic_DNA"/>
</dbReference>
<dbReference type="PANTHER" id="PTHR46333">
    <property type="entry name" value="CYTOKINESIS PROTEIN 3"/>
    <property type="match status" value="1"/>
</dbReference>
<keyword evidence="1" id="KW-0175">Coiled coil</keyword>
<reference evidence="3 5" key="1">
    <citation type="submission" date="2019-04" db="EMBL/GenBank/DDBJ databases">
        <title>Genome analysis of Streptococcus suis strain WUSS424.</title>
        <authorList>
            <person name="Chen H."/>
            <person name="Gao X."/>
            <person name="Wu Z."/>
        </authorList>
    </citation>
    <scope>NUCLEOTIDE SEQUENCE [LARGE SCALE GENOMIC DNA]</scope>
    <source>
        <strain evidence="3 5">WUSS424</strain>
    </source>
</reference>
<dbReference type="AlphaFoldDB" id="A0A4T2GN95"/>
<dbReference type="SUPFAM" id="SSF54001">
    <property type="entry name" value="Cysteine proteinases"/>
    <property type="match status" value="1"/>
</dbReference>
<dbReference type="Gene3D" id="3.10.620.30">
    <property type="match status" value="1"/>
</dbReference>
<evidence type="ECO:0000256" key="1">
    <source>
        <dbReference type="SAM" id="Coils"/>
    </source>
</evidence>
<feature type="coiled-coil region" evidence="1">
    <location>
        <begin position="36"/>
        <end position="67"/>
    </location>
</feature>
<organism evidence="3 5">
    <name type="scientific">Streptococcus suis</name>
    <dbReference type="NCBI Taxonomy" id="1307"/>
    <lineage>
        <taxon>Bacteria</taxon>
        <taxon>Bacillati</taxon>
        <taxon>Bacillota</taxon>
        <taxon>Bacilli</taxon>
        <taxon>Lactobacillales</taxon>
        <taxon>Streptococcaceae</taxon>
        <taxon>Streptococcus</taxon>
    </lineage>
</organism>
<evidence type="ECO:0000313" key="4">
    <source>
        <dbReference type="EMBL" id="TII00904.1"/>
    </source>
</evidence>
<protein>
    <recommendedName>
        <fullName evidence="2">Transglutaminase-like domain-containing protein</fullName>
    </recommendedName>
</protein>
<dbReference type="InterPro" id="IPR002931">
    <property type="entry name" value="Transglutaminase-like"/>
</dbReference>
<feature type="domain" description="Transglutaminase-like" evidence="2">
    <location>
        <begin position="208"/>
        <end position="272"/>
    </location>
</feature>
<dbReference type="Pfam" id="PF01841">
    <property type="entry name" value="Transglut_core"/>
    <property type="match status" value="1"/>
</dbReference>
<comment type="caution">
    <text evidence="3">The sequence shown here is derived from an EMBL/GenBank/DDBJ whole genome shotgun (WGS) entry which is preliminary data.</text>
</comment>
<dbReference type="Proteomes" id="UP000305165">
    <property type="component" value="Unassembled WGS sequence"/>
</dbReference>